<dbReference type="Pfam" id="PF00485">
    <property type="entry name" value="PRK"/>
    <property type="match status" value="1"/>
</dbReference>
<sequence>MHSQQKIGLGFTGASGSGKSTLAKLTVRVLVLLGVFADEQIASVMLDWFYSCLAHLPLEERAKTNFDEPAALEHELIAEMLETIIVHGKDFVAPGYRFCDQTRLHRVNLIRSDVSMLVFDGIFLLVWPNVVAQLQITIAVVADHDVRLTRRILRDKAVRGIDEATTRKMWDEYVEPGNRRYIEPHVSKADLIVENNNGQLPRALRETVKFVLEKLGISVDEVSRESAIARALAEEQRKLIF</sequence>
<reference evidence="3" key="1">
    <citation type="submission" date="2017-09" db="EMBL/GenBank/DDBJ databases">
        <title>Depth-based differentiation of microbial function through sediment-hosted aquifers and enrichment of novel symbionts in the deep terrestrial subsurface.</title>
        <authorList>
            <person name="Probst A.J."/>
            <person name="Ladd B."/>
            <person name="Jarett J.K."/>
            <person name="Geller-Mcgrath D.E."/>
            <person name="Sieber C.M.K."/>
            <person name="Emerson J.B."/>
            <person name="Anantharaman K."/>
            <person name="Thomas B.C."/>
            <person name="Malmstrom R."/>
            <person name="Stieglmeier M."/>
            <person name="Klingl A."/>
            <person name="Woyke T."/>
            <person name="Ryan C.M."/>
            <person name="Banfield J.F."/>
        </authorList>
    </citation>
    <scope>NUCLEOTIDE SEQUENCE [LARGE SCALE GENOMIC DNA]</scope>
</reference>
<dbReference type="SUPFAM" id="SSF52540">
    <property type="entry name" value="P-loop containing nucleoside triphosphate hydrolases"/>
    <property type="match status" value="1"/>
</dbReference>
<gene>
    <name evidence="2" type="ORF">COU30_02110</name>
</gene>
<evidence type="ECO:0000259" key="1">
    <source>
        <dbReference type="Pfam" id="PF00485"/>
    </source>
</evidence>
<evidence type="ECO:0000313" key="2">
    <source>
        <dbReference type="EMBL" id="PIR77500.1"/>
    </source>
</evidence>
<dbReference type="EMBL" id="PFBW01000095">
    <property type="protein sequence ID" value="PIR77500.1"/>
    <property type="molecule type" value="Genomic_DNA"/>
</dbReference>
<organism evidence="2 3">
    <name type="scientific">Candidatus Magasanikbacteria bacterium CG10_big_fil_rev_8_21_14_0_10_38_6</name>
    <dbReference type="NCBI Taxonomy" id="1974647"/>
    <lineage>
        <taxon>Bacteria</taxon>
        <taxon>Candidatus Magasanikiibacteriota</taxon>
    </lineage>
</organism>
<proteinExistence type="predicted"/>
<evidence type="ECO:0000313" key="3">
    <source>
        <dbReference type="Proteomes" id="UP000228528"/>
    </source>
</evidence>
<dbReference type="PANTHER" id="PTHR10285">
    <property type="entry name" value="URIDINE KINASE"/>
    <property type="match status" value="1"/>
</dbReference>
<dbReference type="GO" id="GO:0005524">
    <property type="term" value="F:ATP binding"/>
    <property type="evidence" value="ECO:0007669"/>
    <property type="project" value="InterPro"/>
</dbReference>
<name>A0A2M6P240_9BACT</name>
<dbReference type="PRINTS" id="PR00988">
    <property type="entry name" value="URIDINKINASE"/>
</dbReference>
<dbReference type="AlphaFoldDB" id="A0A2M6P240"/>
<protein>
    <recommendedName>
        <fullName evidence="1">Phosphoribulokinase/uridine kinase domain-containing protein</fullName>
    </recommendedName>
</protein>
<dbReference type="GO" id="GO:0016301">
    <property type="term" value="F:kinase activity"/>
    <property type="evidence" value="ECO:0007669"/>
    <property type="project" value="InterPro"/>
</dbReference>
<accession>A0A2M6P240</accession>
<dbReference type="InterPro" id="IPR027417">
    <property type="entry name" value="P-loop_NTPase"/>
</dbReference>
<feature type="domain" description="Phosphoribulokinase/uridine kinase" evidence="1">
    <location>
        <begin position="10"/>
        <end position="195"/>
    </location>
</feature>
<comment type="caution">
    <text evidence="2">The sequence shown here is derived from an EMBL/GenBank/DDBJ whole genome shotgun (WGS) entry which is preliminary data.</text>
</comment>
<dbReference type="Gene3D" id="3.40.50.300">
    <property type="entry name" value="P-loop containing nucleotide triphosphate hydrolases"/>
    <property type="match status" value="1"/>
</dbReference>
<dbReference type="Proteomes" id="UP000228528">
    <property type="component" value="Unassembled WGS sequence"/>
</dbReference>
<dbReference type="InterPro" id="IPR006083">
    <property type="entry name" value="PRK/URK"/>
</dbReference>